<accession>A0A8A1MKQ5</accession>
<name>A0A8A1MKQ5_AJECA</name>
<dbReference type="Proteomes" id="UP000663671">
    <property type="component" value="Chromosome 3"/>
</dbReference>
<dbReference type="AlphaFoldDB" id="A0A8A1MKQ5"/>
<dbReference type="VEuPathDB" id="FungiDB:I7I51_06004"/>
<reference evidence="2" key="1">
    <citation type="submission" date="2021-01" db="EMBL/GenBank/DDBJ databases">
        <title>Chromosome-level genome assembly of a human fungal pathogen reveals clustering of transcriptionally co-regulated genes.</title>
        <authorList>
            <person name="Voorhies M."/>
            <person name="Cohen S."/>
            <person name="Shea T.P."/>
            <person name="Petrus S."/>
            <person name="Munoz J.F."/>
            <person name="Poplawski S."/>
            <person name="Goldman W.E."/>
            <person name="Michael T."/>
            <person name="Cuomo C.A."/>
            <person name="Sil A."/>
            <person name="Beyhan S."/>
        </authorList>
    </citation>
    <scope>NUCLEOTIDE SEQUENCE</scope>
    <source>
        <strain evidence="2">WU24</strain>
    </source>
</reference>
<evidence type="ECO:0000256" key="1">
    <source>
        <dbReference type="SAM" id="MobiDB-lite"/>
    </source>
</evidence>
<sequence length="165" mass="18214">MTPSAYPAAVGDVSSNKASGSRRWNCHELVSRQHGRFSGRLDPANRCIIQPPMIFFALVNFAPADELDLAWKHLEEAKQLSSFNSSPVIFFMINPPKSGLHGPADDRGFACFCSSENGVPAAQLDKFPHEIHPERISNALTVYNKVSGISDENIVGLFEVIQPRY</sequence>
<evidence type="ECO:0000313" key="3">
    <source>
        <dbReference type="Proteomes" id="UP000663671"/>
    </source>
</evidence>
<gene>
    <name evidence="2" type="ORF">I7I51_06004</name>
</gene>
<dbReference type="EMBL" id="CP069115">
    <property type="protein sequence ID" value="QSS65162.1"/>
    <property type="molecule type" value="Genomic_DNA"/>
</dbReference>
<feature type="region of interest" description="Disordered" evidence="1">
    <location>
        <begin position="1"/>
        <end position="20"/>
    </location>
</feature>
<organism evidence="2 3">
    <name type="scientific">Ajellomyces capsulatus</name>
    <name type="common">Darling's disease fungus</name>
    <name type="synonym">Histoplasma capsulatum</name>
    <dbReference type="NCBI Taxonomy" id="5037"/>
    <lineage>
        <taxon>Eukaryota</taxon>
        <taxon>Fungi</taxon>
        <taxon>Dikarya</taxon>
        <taxon>Ascomycota</taxon>
        <taxon>Pezizomycotina</taxon>
        <taxon>Eurotiomycetes</taxon>
        <taxon>Eurotiomycetidae</taxon>
        <taxon>Onygenales</taxon>
        <taxon>Ajellomycetaceae</taxon>
        <taxon>Histoplasma</taxon>
    </lineage>
</organism>
<protein>
    <submittedName>
        <fullName evidence="2">Uncharacterized protein</fullName>
    </submittedName>
</protein>
<proteinExistence type="predicted"/>
<evidence type="ECO:0000313" key="2">
    <source>
        <dbReference type="EMBL" id="QSS65162.1"/>
    </source>
</evidence>